<dbReference type="PANTHER" id="PTHR45036:SF1">
    <property type="entry name" value="METHYLTRANSFERASE LIKE 7A"/>
    <property type="match status" value="1"/>
</dbReference>
<evidence type="ECO:0000313" key="2">
    <source>
        <dbReference type="EMBL" id="AZP16182.1"/>
    </source>
</evidence>
<dbReference type="InterPro" id="IPR029063">
    <property type="entry name" value="SAM-dependent_MTases_sf"/>
</dbReference>
<protein>
    <submittedName>
        <fullName evidence="2">Class I SAM-dependent methyltransferase</fullName>
    </submittedName>
</protein>
<gene>
    <name evidence="2" type="ORF">EJC51_08700</name>
</gene>
<keyword evidence="2" id="KW-0489">Methyltransferase</keyword>
<dbReference type="CDD" id="cd02440">
    <property type="entry name" value="AdoMet_MTases"/>
    <property type="match status" value="1"/>
</dbReference>
<evidence type="ECO:0000313" key="3">
    <source>
        <dbReference type="Proteomes" id="UP000280197"/>
    </source>
</evidence>
<dbReference type="EMBL" id="CP034463">
    <property type="protein sequence ID" value="AZP16182.1"/>
    <property type="molecule type" value="Genomic_DNA"/>
</dbReference>
<accession>A0A3Q9BXL3</accession>
<dbReference type="Pfam" id="PF08241">
    <property type="entry name" value="Methyltransf_11"/>
    <property type="match status" value="1"/>
</dbReference>
<name>A0A3Q9BXL3_9ACTN</name>
<dbReference type="KEGG" id="saqu:EJC51_08700"/>
<dbReference type="SUPFAM" id="SSF53335">
    <property type="entry name" value="S-adenosyl-L-methionine-dependent methyltransferases"/>
    <property type="match status" value="1"/>
</dbReference>
<dbReference type="Proteomes" id="UP000280197">
    <property type="component" value="Chromosome"/>
</dbReference>
<dbReference type="GO" id="GO:0008757">
    <property type="term" value="F:S-adenosylmethionine-dependent methyltransferase activity"/>
    <property type="evidence" value="ECO:0007669"/>
    <property type="project" value="InterPro"/>
</dbReference>
<dbReference type="PANTHER" id="PTHR45036">
    <property type="entry name" value="METHYLTRANSFERASE LIKE 7B"/>
    <property type="match status" value="1"/>
</dbReference>
<keyword evidence="2" id="KW-0808">Transferase</keyword>
<proteinExistence type="predicted"/>
<dbReference type="InterPro" id="IPR013216">
    <property type="entry name" value="Methyltransf_11"/>
</dbReference>
<dbReference type="Gene3D" id="3.40.50.150">
    <property type="entry name" value="Vaccinia Virus protein VP39"/>
    <property type="match status" value="1"/>
</dbReference>
<reference evidence="2 3" key="1">
    <citation type="submission" date="2018-12" db="EMBL/GenBank/DDBJ databases">
        <authorList>
            <person name="Li K."/>
        </authorList>
    </citation>
    <scope>NUCLEOTIDE SEQUENCE [LARGE SCALE GENOMIC DNA]</scope>
    <source>
        <strain evidence="3">CR22</strain>
    </source>
</reference>
<dbReference type="InterPro" id="IPR052356">
    <property type="entry name" value="Thiol_S-MT"/>
</dbReference>
<keyword evidence="3" id="KW-1185">Reference proteome</keyword>
<dbReference type="RefSeq" id="WP_126270533.1">
    <property type="nucleotide sequence ID" value="NZ_CP034463.1"/>
</dbReference>
<evidence type="ECO:0000259" key="1">
    <source>
        <dbReference type="Pfam" id="PF08241"/>
    </source>
</evidence>
<feature type="domain" description="Methyltransferase type 11" evidence="1">
    <location>
        <begin position="55"/>
        <end position="148"/>
    </location>
</feature>
<organism evidence="2 3">
    <name type="scientific">Streptomyces aquilus</name>
    <dbReference type="NCBI Taxonomy" id="2548456"/>
    <lineage>
        <taxon>Bacteria</taxon>
        <taxon>Bacillati</taxon>
        <taxon>Actinomycetota</taxon>
        <taxon>Actinomycetes</taxon>
        <taxon>Kitasatosporales</taxon>
        <taxon>Streptomycetaceae</taxon>
        <taxon>Streptomyces</taxon>
    </lineage>
</organism>
<dbReference type="GO" id="GO:0032259">
    <property type="term" value="P:methylation"/>
    <property type="evidence" value="ECO:0007669"/>
    <property type="project" value="UniProtKB-KW"/>
</dbReference>
<sequence>MPLRSAGSGRLPSDPVHHPLFARYYARASVTAETRWGMAGVRDRLLSGLSGRVIEIGAGNGLNFAHYPRTVAEVVAIEPERGLRQLAVEAALRSEVPVDVVPGAAEALPVKSEAFDAAVVSLVLCSVRDVPRALAEIRRVLRPGGVLRFFEHGRGGGAAMRFTQRALDRTVWPPLAGGCHLSREPVAALREAGFELGPYRRVFMPEKGPRTPASFCVLGTAWRPAE</sequence>
<dbReference type="AlphaFoldDB" id="A0A3Q9BXL3"/>